<keyword evidence="4" id="KW-0106">Calcium</keyword>
<evidence type="ECO:0000313" key="7">
    <source>
        <dbReference type="Proteomes" id="UP000730618"/>
    </source>
</evidence>
<dbReference type="RefSeq" id="WP_218101400.1">
    <property type="nucleotide sequence ID" value="NZ_CAJVCE010000017.1"/>
</dbReference>
<dbReference type="GO" id="GO:0016787">
    <property type="term" value="F:hydrolase activity"/>
    <property type="evidence" value="ECO:0007669"/>
    <property type="project" value="UniProtKB-KW"/>
</dbReference>
<reference evidence="6 7" key="1">
    <citation type="submission" date="2021-06" db="EMBL/GenBank/DDBJ databases">
        <authorList>
            <person name="Criscuolo A."/>
        </authorList>
    </citation>
    <scope>NUCLEOTIDE SEQUENCE [LARGE SCALE GENOMIC DNA]</scope>
    <source>
        <strain evidence="7">CIP 111802</strain>
    </source>
</reference>
<evidence type="ECO:0000256" key="4">
    <source>
        <dbReference type="ARBA" id="ARBA00022837"/>
    </source>
</evidence>
<organism evidence="6 7">
    <name type="scientific">Paenibacillus allorhizosphaerae</name>
    <dbReference type="NCBI Taxonomy" id="2849866"/>
    <lineage>
        <taxon>Bacteria</taxon>
        <taxon>Bacillati</taxon>
        <taxon>Bacillota</taxon>
        <taxon>Bacilli</taxon>
        <taxon>Bacillales</taxon>
        <taxon>Paenibacillaceae</taxon>
        <taxon>Paenibacillus</taxon>
    </lineage>
</organism>
<evidence type="ECO:0000256" key="2">
    <source>
        <dbReference type="ARBA" id="ARBA00022723"/>
    </source>
</evidence>
<dbReference type="PANTHER" id="PTHR42693">
    <property type="entry name" value="ARYLSULFATASE FAMILY MEMBER"/>
    <property type="match status" value="1"/>
</dbReference>
<dbReference type="PANTHER" id="PTHR42693:SF53">
    <property type="entry name" value="ENDO-4-O-SULFATASE"/>
    <property type="match status" value="1"/>
</dbReference>
<dbReference type="CDD" id="cd16143">
    <property type="entry name" value="ARS_like"/>
    <property type="match status" value="1"/>
</dbReference>
<name>A0ABN7TRJ9_9BACL</name>
<dbReference type="PROSITE" id="PS00523">
    <property type="entry name" value="SULFATASE_1"/>
    <property type="match status" value="1"/>
</dbReference>
<comment type="caution">
    <text evidence="6">The sequence shown here is derived from an EMBL/GenBank/DDBJ whole genome shotgun (WGS) entry which is preliminary data.</text>
</comment>
<dbReference type="EC" id="3.1.6.-" evidence="6"/>
<evidence type="ECO:0000256" key="1">
    <source>
        <dbReference type="ARBA" id="ARBA00008779"/>
    </source>
</evidence>
<evidence type="ECO:0000313" key="6">
    <source>
        <dbReference type="EMBL" id="CAG7652258.1"/>
    </source>
</evidence>
<accession>A0ABN7TRJ9</accession>
<sequence length="492" mass="54524">MNQTKADLKSRPNIIYILADDMGYGDVSCFNAQSRIRTPHLDKMAERGMMCTDAHSSSAVCTPSRYSILTGRYNWRSSLKKGVFNGYSRPLIEQGRMTVASLLKDAGYRTACIGKWHLGLDWHSNEGAAGDVDYTQPIKNGPTATGFDYFYGISASLDMPPYVYIENERVTAPPDRITRGDDEMAWWREGPTGADFRHEEVLPRCTRKVLETIEAAGDSPFFIYYPLPAPHTPILPSAEFEGKSGTNRYGDFVLMCDDVVGQIIGKLEQCGRSDQTIVIFTSDNGCSPKANFPELAEIGHHPSYHFRGHKADIYEGGHRVPLLIQWPERIKAGSVSHEAVCLSDLMATVAELLGRRLPEDAGEDSVSSLPVWLGHPLSGPLREAVVHHSINGSFSIRKGRWKLELCPGSGGWSDPRPGQEPEGAPPIQLYDLESDIGERSNMQESCPEVVEELLALLIAYVRNGRSTPGERQTNAGGTEWEQGLEWMRHING</sequence>
<keyword evidence="2" id="KW-0479">Metal-binding</keyword>
<proteinExistence type="inferred from homology"/>
<feature type="domain" description="Sulfatase N-terminal" evidence="5">
    <location>
        <begin position="12"/>
        <end position="354"/>
    </location>
</feature>
<gene>
    <name evidence="6" type="ORF">PAECIP111802_05177</name>
</gene>
<dbReference type="InterPro" id="IPR024607">
    <property type="entry name" value="Sulfatase_CS"/>
</dbReference>
<dbReference type="InterPro" id="IPR050738">
    <property type="entry name" value="Sulfatase"/>
</dbReference>
<dbReference type="Proteomes" id="UP000730618">
    <property type="component" value="Unassembled WGS sequence"/>
</dbReference>
<evidence type="ECO:0000259" key="5">
    <source>
        <dbReference type="Pfam" id="PF00884"/>
    </source>
</evidence>
<keyword evidence="7" id="KW-1185">Reference proteome</keyword>
<evidence type="ECO:0000256" key="3">
    <source>
        <dbReference type="ARBA" id="ARBA00022801"/>
    </source>
</evidence>
<dbReference type="Pfam" id="PF00884">
    <property type="entry name" value="Sulfatase"/>
    <property type="match status" value="1"/>
</dbReference>
<comment type="similarity">
    <text evidence="1">Belongs to the sulfatase family.</text>
</comment>
<protein>
    <submittedName>
        <fullName evidence="6">N-acetylgalactosamine-6-O-sulfatase</fullName>
        <ecNumber evidence="6">3.1.6.-</ecNumber>
    </submittedName>
</protein>
<dbReference type="PROSITE" id="PS00149">
    <property type="entry name" value="SULFATASE_2"/>
    <property type="match status" value="1"/>
</dbReference>
<dbReference type="InterPro" id="IPR000917">
    <property type="entry name" value="Sulfatase_N"/>
</dbReference>
<keyword evidence="3 6" id="KW-0378">Hydrolase</keyword>
<dbReference type="EMBL" id="CAJVCE010000017">
    <property type="protein sequence ID" value="CAG7652258.1"/>
    <property type="molecule type" value="Genomic_DNA"/>
</dbReference>